<dbReference type="Proteomes" id="UP001197093">
    <property type="component" value="Unassembled WGS sequence"/>
</dbReference>
<reference evidence="18" key="1">
    <citation type="submission" date="2023-02" db="EMBL/GenBank/DDBJ databases">
        <authorList>
            <person name="Palmer J.M."/>
        </authorList>
    </citation>
    <scope>NUCLEOTIDE SEQUENCE</scope>
    <source>
        <strain evidence="18">FW57</strain>
    </source>
</reference>
<evidence type="ECO:0000256" key="14">
    <source>
        <dbReference type="SAM" id="MobiDB-lite"/>
    </source>
</evidence>
<keyword evidence="12" id="KW-0624">Polysaccharide degradation</keyword>
<accession>A0AAD4HX56</accession>
<feature type="region of interest" description="Disordered" evidence="14">
    <location>
        <begin position="1207"/>
        <end position="1259"/>
    </location>
</feature>
<feature type="compositionally biased region" description="Polar residues" evidence="14">
    <location>
        <begin position="1228"/>
        <end position="1239"/>
    </location>
</feature>
<dbReference type="SUPFAM" id="SSF54556">
    <property type="entry name" value="Chitinase insertion domain"/>
    <property type="match status" value="1"/>
</dbReference>
<dbReference type="GO" id="GO:0000272">
    <property type="term" value="P:polysaccharide catabolic process"/>
    <property type="evidence" value="ECO:0007669"/>
    <property type="project" value="UniProtKB-KW"/>
</dbReference>
<evidence type="ECO:0000259" key="17">
    <source>
        <dbReference type="PROSITE" id="PS51910"/>
    </source>
</evidence>
<keyword evidence="7 13" id="KW-0378">Hydrolase</keyword>
<keyword evidence="19" id="KW-1185">Reference proteome</keyword>
<dbReference type="PROSITE" id="PS51910">
    <property type="entry name" value="GH18_2"/>
    <property type="match status" value="1"/>
</dbReference>
<feature type="domain" description="GH18" evidence="17">
    <location>
        <begin position="555"/>
        <end position="909"/>
    </location>
</feature>
<dbReference type="InterPro" id="IPR036861">
    <property type="entry name" value="Endochitinase-like_sf"/>
</dbReference>
<dbReference type="Pfam" id="PF01476">
    <property type="entry name" value="LysM"/>
    <property type="match status" value="1"/>
</dbReference>
<dbReference type="InterPro" id="IPR053214">
    <property type="entry name" value="LysM12-like"/>
</dbReference>
<dbReference type="Gene3D" id="3.10.50.10">
    <property type="match status" value="1"/>
</dbReference>
<feature type="region of interest" description="Disordered" evidence="14">
    <location>
        <begin position="115"/>
        <end position="136"/>
    </location>
</feature>
<comment type="catalytic activity">
    <reaction evidence="1">
        <text>Random endo-hydrolysis of N-acetyl-beta-D-glucosaminide (1-&gt;4)-beta-linkages in chitin and chitodextrins.</text>
        <dbReference type="EC" id="3.2.1.14"/>
    </reaction>
</comment>
<dbReference type="Pfam" id="PF00187">
    <property type="entry name" value="Chitin_bind_1"/>
    <property type="match status" value="1"/>
</dbReference>
<dbReference type="PANTHER" id="PTHR47700:SF2">
    <property type="entry name" value="CHITINASE"/>
    <property type="match status" value="1"/>
</dbReference>
<dbReference type="Gene3D" id="3.10.350.10">
    <property type="entry name" value="LysM domain"/>
    <property type="match status" value="2"/>
</dbReference>
<evidence type="ECO:0000256" key="5">
    <source>
        <dbReference type="ARBA" id="ARBA00022525"/>
    </source>
</evidence>
<keyword evidence="8" id="KW-0146">Chitin degradation</keyword>
<evidence type="ECO:0000256" key="13">
    <source>
        <dbReference type="RuleBase" id="RU000489"/>
    </source>
</evidence>
<evidence type="ECO:0000256" key="12">
    <source>
        <dbReference type="ARBA" id="ARBA00023326"/>
    </source>
</evidence>
<proteinExistence type="inferred from homology"/>
<evidence type="ECO:0000256" key="1">
    <source>
        <dbReference type="ARBA" id="ARBA00000822"/>
    </source>
</evidence>
<dbReference type="InterPro" id="IPR001223">
    <property type="entry name" value="Glyco_hydro18_cat"/>
</dbReference>
<dbReference type="InterPro" id="IPR011583">
    <property type="entry name" value="Chitinase_II/V-like_cat"/>
</dbReference>
<dbReference type="SMART" id="SM00257">
    <property type="entry name" value="LysM"/>
    <property type="match status" value="2"/>
</dbReference>
<evidence type="ECO:0000256" key="11">
    <source>
        <dbReference type="ARBA" id="ARBA00023295"/>
    </source>
</evidence>
<feature type="domain" description="LysM" evidence="16">
    <location>
        <begin position="406"/>
        <end position="455"/>
    </location>
</feature>
<evidence type="ECO:0000256" key="2">
    <source>
        <dbReference type="ARBA" id="ARBA00004613"/>
    </source>
</evidence>
<dbReference type="PROSITE" id="PS51782">
    <property type="entry name" value="LYSM"/>
    <property type="match status" value="2"/>
</dbReference>
<evidence type="ECO:0000313" key="19">
    <source>
        <dbReference type="Proteomes" id="UP001197093"/>
    </source>
</evidence>
<feature type="signal peptide" evidence="15">
    <location>
        <begin position="1"/>
        <end position="22"/>
    </location>
</feature>
<dbReference type="Gene3D" id="3.20.20.80">
    <property type="entry name" value="Glycosidases"/>
    <property type="match status" value="1"/>
</dbReference>
<dbReference type="InterPro" id="IPR018392">
    <property type="entry name" value="LysM"/>
</dbReference>
<protein>
    <recommendedName>
        <fullName evidence="4">chitinase</fullName>
        <ecNumber evidence="4">3.2.1.14</ecNumber>
    </recommendedName>
</protein>
<dbReference type="InterPro" id="IPR001002">
    <property type="entry name" value="Chitin-bd_1"/>
</dbReference>
<keyword evidence="10" id="KW-0119">Carbohydrate metabolism</keyword>
<dbReference type="InterPro" id="IPR017853">
    <property type="entry name" value="GH"/>
</dbReference>
<dbReference type="InterPro" id="IPR036779">
    <property type="entry name" value="LysM_dom_sf"/>
</dbReference>
<dbReference type="GO" id="GO:0008061">
    <property type="term" value="F:chitin binding"/>
    <property type="evidence" value="ECO:0007669"/>
    <property type="project" value="UniProtKB-KW"/>
</dbReference>
<dbReference type="PROSITE" id="PS01095">
    <property type="entry name" value="GH18_1"/>
    <property type="match status" value="1"/>
</dbReference>
<dbReference type="CDD" id="cd00118">
    <property type="entry name" value="LysM"/>
    <property type="match status" value="2"/>
</dbReference>
<comment type="subcellular location">
    <subcellularLocation>
        <location evidence="2">Secreted</location>
    </subcellularLocation>
</comment>
<dbReference type="Pfam" id="PF00704">
    <property type="entry name" value="Glyco_hydro_18"/>
    <property type="match status" value="1"/>
</dbReference>
<evidence type="ECO:0000256" key="9">
    <source>
        <dbReference type="ARBA" id="ARBA00023026"/>
    </source>
</evidence>
<keyword evidence="6" id="KW-0147">Chitin-binding</keyword>
<dbReference type="PANTHER" id="PTHR47700">
    <property type="entry name" value="V CHITINASE, PUTATIVE (AFU_ORTHOLOGUE AFUA_6G13720)-RELATED"/>
    <property type="match status" value="1"/>
</dbReference>
<evidence type="ECO:0000313" key="18">
    <source>
        <dbReference type="EMBL" id="KAG7284253.1"/>
    </source>
</evidence>
<sequence>MRALTRVLTVSLVLSGPGVVQAALNLDGTQAVVPAGDGDPSPISDPRAYEPDQHDCPLPCDDYSNIHSWTPYLSIDRLRRCENPMLLQFSVTQPLDDPASTILVRSCSLNAMSRQALGRPSPASSGHVENPKKSQSLFDPKLNSAPACHGVPTEAQGITLRVAARSGSGSSAGHRDVAGLLEGMGNFFDAKDNCDENFLFAWHKQTAASLYIGAALGKPTVASAVKALATHLESGRSVSNRTIAQLCGGGRRPEHVFGIALGPAGDLAALQSTALEWSKGICATDEDFGAAEDLKEVKIFEAAANTTLGSNTTLASRARLNQPSWQRRTADSQLDRRATCRYVQVVAGDSCGSLVSRCGISATDFYHYNPAPNLCSTLMPDDYVCCSAGDPYKPQPPQRDLDGTCATHLIQNGDTCEALAKRYHVTITELETWNQGKTWAWTECKNMLLGYNMCISDGFGPLPPPQQGTSCGPLVPGTQFPPDFDRFRNALGDLNPCPLKACCSNWGFCGPFPEHCEIHAPEGGGPGSKLDGYRSTCVSNCGTDIKVNSGPPLVFQRIGYYESYNFERECLWLSAKRANTDGTYTHIHWAFAEIDPNGWKVVIKDPHNQWADFKALPNMKRIVAFGGWAYSTEPATYNIIRQAILTNGEAFATNIAKFINDEGLDGVDIDWEYPGAPDIYVGGQPIGQKGDGAGYLAFLTTLKQKVGSGKSVSICAPASFWYLQAFPIDRIAAQIDYIVFMTYDLHGQWDYDNVNAFDSCPSGKCIRSHVTKAGVPNNKIYVGEASYGRTFRMAQDGCWGPMCDFTGTRLQSDANPGKCTKTPGYLGYAEIMEIIRLGGNQIQVFHDHSSNTDVLLYKGDYVSYMTPTSKDTRREDWKNLNFAGTVDWAVDLQLFGEEDKALPTDLPKPGETACIRGEDLTSNTDYLCDFTCSYGFCPTTLCICLETGRVPSLPAESSVNLTNIITWDEDDVELNHLCRFGCKYGYCPDTVCTIPSVNLDPSDDPEDAMNSPNYVNIYDARGQLGKNCYLSNDPKYWDAFGDMEHCKGFCKPYIQAAEAEGRTTNYGCVVFIPKGAPDPYIELPGRPDKWAKGECNCDHFLVNVLADTVIEAMPAIGQIACYIVMSSFKLVLDVGLSVVTGGAGRVLTGGLDMLATAAQIASYIYPDSEDPAGAFSWWLSPCGGTDLVPDEVKEVFETLNSIADGISSFKPPRNIPRGSGQKGDDGNPNDQSTPRAPTSGSGGNKPKCNIPPSKRMTRQLGGKNMIRVLECVKDETRTTEYIVTSLISAQGATPSQVKRKCEAKYGHACYHYSSAIRVNNQWAALTCPPEAATSSKIRDKDSPAVKTWSAEHKGAGWKPDNCDRDEFPPAYFLNEHMVEWYAGGEASNGQLVRLLFNKQNQAAGNGMWRNLCFKEPLGALSDRVIRDRVAAARISSTTIDGRTKTQTYAAITIDQWPEMTITAWHQDGKQVYDDGLWDNSCWPRAKTPQDPGFALLNVDPWNVANNPRRDQSWPQNKGQPPYEYDAEYQAGQNGV</sequence>
<keyword evidence="15" id="KW-0732">Signal</keyword>
<evidence type="ECO:0000256" key="15">
    <source>
        <dbReference type="SAM" id="SignalP"/>
    </source>
</evidence>
<gene>
    <name evidence="18" type="ORF">NEMBOFW57_010617</name>
</gene>
<dbReference type="SUPFAM" id="SSF51445">
    <property type="entry name" value="(Trans)glycosidases"/>
    <property type="match status" value="1"/>
</dbReference>
<name>A0AAD4HX56_9PEZI</name>
<feature type="chain" id="PRO_5041970509" description="chitinase" evidence="15">
    <location>
        <begin position="23"/>
        <end position="1535"/>
    </location>
</feature>
<dbReference type="GO" id="GO:0008843">
    <property type="term" value="F:endochitinase activity"/>
    <property type="evidence" value="ECO:0007669"/>
    <property type="project" value="UniProtKB-EC"/>
</dbReference>
<dbReference type="SUPFAM" id="SSF54106">
    <property type="entry name" value="LysM domain"/>
    <property type="match status" value="1"/>
</dbReference>
<dbReference type="CDD" id="cd00035">
    <property type="entry name" value="ChtBD1"/>
    <property type="match status" value="1"/>
</dbReference>
<keyword evidence="9" id="KW-0843">Virulence</keyword>
<evidence type="ECO:0000256" key="8">
    <source>
        <dbReference type="ARBA" id="ARBA00023024"/>
    </source>
</evidence>
<dbReference type="EC" id="3.2.1.14" evidence="4"/>
<comment type="similarity">
    <text evidence="3">Belongs to the glycosyl hydrolase 18 family. Chitinase class V subfamily.</text>
</comment>
<dbReference type="Gene3D" id="3.30.60.10">
    <property type="entry name" value="Endochitinase-like"/>
    <property type="match status" value="1"/>
</dbReference>
<evidence type="ECO:0000256" key="7">
    <source>
        <dbReference type="ARBA" id="ARBA00022801"/>
    </source>
</evidence>
<dbReference type="InterPro" id="IPR001579">
    <property type="entry name" value="Glyco_hydro_18_chit_AS"/>
</dbReference>
<keyword evidence="11 13" id="KW-0326">Glycosidase</keyword>
<evidence type="ECO:0000256" key="3">
    <source>
        <dbReference type="ARBA" id="ARBA00008682"/>
    </source>
</evidence>
<evidence type="ECO:0000256" key="4">
    <source>
        <dbReference type="ARBA" id="ARBA00012729"/>
    </source>
</evidence>
<feature type="region of interest" description="Disordered" evidence="14">
    <location>
        <begin position="1505"/>
        <end position="1535"/>
    </location>
</feature>
<evidence type="ECO:0000256" key="10">
    <source>
        <dbReference type="ARBA" id="ARBA00023277"/>
    </source>
</evidence>
<dbReference type="GO" id="GO:0005576">
    <property type="term" value="C:extracellular region"/>
    <property type="evidence" value="ECO:0007669"/>
    <property type="project" value="UniProtKB-SubCell"/>
</dbReference>
<evidence type="ECO:0000259" key="16">
    <source>
        <dbReference type="PROSITE" id="PS51782"/>
    </source>
</evidence>
<dbReference type="InterPro" id="IPR029070">
    <property type="entry name" value="Chitinase_insertion_sf"/>
</dbReference>
<feature type="domain" description="LysM" evidence="16">
    <location>
        <begin position="341"/>
        <end position="386"/>
    </location>
</feature>
<organism evidence="18 19">
    <name type="scientific">Staphylotrichum longicolle</name>
    <dbReference type="NCBI Taxonomy" id="669026"/>
    <lineage>
        <taxon>Eukaryota</taxon>
        <taxon>Fungi</taxon>
        <taxon>Dikarya</taxon>
        <taxon>Ascomycota</taxon>
        <taxon>Pezizomycotina</taxon>
        <taxon>Sordariomycetes</taxon>
        <taxon>Sordariomycetidae</taxon>
        <taxon>Sordariales</taxon>
        <taxon>Chaetomiaceae</taxon>
        <taxon>Staphylotrichum</taxon>
    </lineage>
</organism>
<dbReference type="SUPFAM" id="SSF57016">
    <property type="entry name" value="Plant lectins/antimicrobial peptides"/>
    <property type="match status" value="1"/>
</dbReference>
<comment type="caution">
    <text evidence="18">The sequence shown here is derived from an EMBL/GenBank/DDBJ whole genome shotgun (WGS) entry which is preliminary data.</text>
</comment>
<dbReference type="GO" id="GO:0006032">
    <property type="term" value="P:chitin catabolic process"/>
    <property type="evidence" value="ECO:0007669"/>
    <property type="project" value="UniProtKB-KW"/>
</dbReference>
<evidence type="ECO:0000256" key="6">
    <source>
        <dbReference type="ARBA" id="ARBA00022669"/>
    </source>
</evidence>
<dbReference type="EMBL" id="JAHCVI010000006">
    <property type="protein sequence ID" value="KAG7284253.1"/>
    <property type="molecule type" value="Genomic_DNA"/>
</dbReference>
<dbReference type="SMART" id="SM00636">
    <property type="entry name" value="Glyco_18"/>
    <property type="match status" value="1"/>
</dbReference>
<keyword evidence="5" id="KW-0964">Secreted</keyword>